<gene>
    <name evidence="3" type="ORF">EAH68_07125</name>
</gene>
<evidence type="ECO:0000256" key="2">
    <source>
        <dbReference type="SAM" id="Phobius"/>
    </source>
</evidence>
<feature type="compositionally biased region" description="Basic and acidic residues" evidence="1">
    <location>
        <begin position="1"/>
        <end position="27"/>
    </location>
</feature>
<dbReference type="InterPro" id="IPR019284">
    <property type="entry name" value="RP532"/>
</dbReference>
<dbReference type="OrthoDB" id="4412394at2"/>
<protein>
    <submittedName>
        <fullName evidence="3">DUF2335 domain-containing protein</fullName>
    </submittedName>
</protein>
<feature type="transmembrane region" description="Helical" evidence="2">
    <location>
        <begin position="162"/>
        <end position="182"/>
    </location>
</feature>
<keyword evidence="2" id="KW-0472">Membrane</keyword>
<keyword evidence="4" id="KW-1185">Reference proteome</keyword>
<name>A0A430HY01_9CORY</name>
<evidence type="ECO:0000256" key="1">
    <source>
        <dbReference type="SAM" id="MobiDB-lite"/>
    </source>
</evidence>
<dbReference type="Proteomes" id="UP000274907">
    <property type="component" value="Unassembled WGS sequence"/>
</dbReference>
<feature type="region of interest" description="Disordered" evidence="1">
    <location>
        <begin position="1"/>
        <end position="55"/>
    </location>
</feature>
<sequence length="200" mass="21916">MTDEHTHETEEDLEARSDRPLKRRSGDLRGPGTRPDGERPEGLDPDGEVPPRGDRHLQHDEALEAELVDQVSERVAHELMQVTRIAPLPEPRELAQYDQITPGLADRIVRMAESSTEAANAATRSNAEVNFAIAASIREDGTAVRRGQWMVTALAVIGNTPFAIAMGILGCLSVFGVLVRPVNSARWRPGSRDETPGEIE</sequence>
<evidence type="ECO:0000313" key="4">
    <source>
        <dbReference type="Proteomes" id="UP000274907"/>
    </source>
</evidence>
<reference evidence="3 4" key="1">
    <citation type="submission" date="2018-12" db="EMBL/GenBank/DDBJ databases">
        <title>YIM 101343 draft genome.</title>
        <authorList>
            <person name="Chen X."/>
        </authorList>
    </citation>
    <scope>NUCLEOTIDE SEQUENCE [LARGE SCALE GENOMIC DNA]</scope>
    <source>
        <strain evidence="3 4">YIM 101343</strain>
    </source>
</reference>
<evidence type="ECO:0000313" key="3">
    <source>
        <dbReference type="EMBL" id="RSZ63438.1"/>
    </source>
</evidence>
<organism evidence="3 4">
    <name type="scientific">Corynebacterium hylobatis</name>
    <dbReference type="NCBI Taxonomy" id="1859290"/>
    <lineage>
        <taxon>Bacteria</taxon>
        <taxon>Bacillati</taxon>
        <taxon>Actinomycetota</taxon>
        <taxon>Actinomycetes</taxon>
        <taxon>Mycobacteriales</taxon>
        <taxon>Corynebacteriaceae</taxon>
        <taxon>Corynebacterium</taxon>
    </lineage>
</organism>
<comment type="caution">
    <text evidence="3">The sequence shown here is derived from an EMBL/GenBank/DDBJ whole genome shotgun (WGS) entry which is preliminary data.</text>
</comment>
<keyword evidence="2" id="KW-0812">Transmembrane</keyword>
<dbReference type="EMBL" id="RXHJ01000007">
    <property type="protein sequence ID" value="RSZ63438.1"/>
    <property type="molecule type" value="Genomic_DNA"/>
</dbReference>
<accession>A0A430HY01</accession>
<proteinExistence type="predicted"/>
<keyword evidence="2" id="KW-1133">Transmembrane helix</keyword>
<dbReference type="Pfam" id="PF10097">
    <property type="entry name" value="DUF2335"/>
    <property type="match status" value="1"/>
</dbReference>
<dbReference type="AlphaFoldDB" id="A0A430HY01"/>